<protein>
    <submittedName>
        <fullName evidence="1">Flagellar_C1a_complex_subunit_C1a-32</fullName>
    </submittedName>
</protein>
<dbReference type="InterPro" id="IPR032727">
    <property type="entry name" value="CLAMP"/>
</dbReference>
<evidence type="ECO:0000313" key="1">
    <source>
        <dbReference type="EMBL" id="SYZ69923.1"/>
    </source>
</evidence>
<proteinExistence type="predicted"/>
<accession>A0A3P3ZI35</accession>
<evidence type="ECO:0000313" key="2">
    <source>
        <dbReference type="Proteomes" id="UP000319462"/>
    </source>
</evidence>
<keyword evidence="1" id="KW-0282">Flagellum</keyword>
<sequence>MAQCLTWQVVDQRQTGECLGAVDLEALRAVMQRIDSDHGGALLHSGERTEAQVSVLLDLYGHLVLFAKASQFSPFKTSTLLGIVHQVHETSVADRLSRLHSYDLLRELVVRHSVHRPPYSTMVFSVREVQDIDTYMMSTYYRHYKMYVYCFVPREVATLRTVMLNDTVEVPPVQLPPLSAAIREDAWKEKMQERVRTLEETEMEEQWIDSDALSEEQKRSGTLDSLTLKAGIRAQLEEIRDAVSKKSTECLDLIEEKLTALEAKVNELQSGGSRGRLSSKGSSKRK</sequence>
<dbReference type="Pfam" id="PF14769">
    <property type="entry name" value="CLAMP"/>
    <property type="match status" value="1"/>
</dbReference>
<organism evidence="1 2">
    <name type="scientific">Leishmania braziliensis MHOM/BR/75/M2904</name>
    <dbReference type="NCBI Taxonomy" id="420245"/>
    <lineage>
        <taxon>Eukaryota</taxon>
        <taxon>Discoba</taxon>
        <taxon>Euglenozoa</taxon>
        <taxon>Kinetoplastea</taxon>
        <taxon>Metakinetoplastina</taxon>
        <taxon>Trypanosomatida</taxon>
        <taxon>Trypanosomatidae</taxon>
        <taxon>Leishmaniinae</taxon>
        <taxon>Leishmania</taxon>
        <taxon>Leishmania braziliensis species complex</taxon>
    </lineage>
</organism>
<keyword evidence="1" id="KW-0969">Cilium</keyword>
<reference evidence="1 2" key="1">
    <citation type="submission" date="2018-09" db="EMBL/GenBank/DDBJ databases">
        <authorList>
            <person name="Peiro R."/>
            <person name="Begona"/>
            <person name="Cbmso G."/>
            <person name="Lopez M."/>
            <person name="Gonzalez S."/>
        </authorList>
    </citation>
    <scope>NUCLEOTIDE SEQUENCE [LARGE SCALE GENOMIC DNA]</scope>
</reference>
<dbReference type="Proteomes" id="UP000319462">
    <property type="component" value="Chromosome 35"/>
</dbReference>
<keyword evidence="1" id="KW-0966">Cell projection</keyword>
<dbReference type="PANTHER" id="PTHR28457:SF1">
    <property type="entry name" value="CILIA- AND FLAGELLA-ASSOCIATED PROTEIN 119"/>
    <property type="match status" value="1"/>
</dbReference>
<gene>
    <name evidence="1" type="ORF">LBRM2904_35.1030</name>
</gene>
<dbReference type="EMBL" id="LS997634">
    <property type="protein sequence ID" value="SYZ69923.1"/>
    <property type="molecule type" value="Genomic_DNA"/>
</dbReference>
<name>A0A3P3ZI35_LEIBR</name>
<dbReference type="AlphaFoldDB" id="A0A3P3ZI35"/>
<dbReference type="PANTHER" id="PTHR28457">
    <property type="entry name" value="COILED-COIL DOMAIN-CONTAINING PROTEIN 189"/>
    <property type="match status" value="1"/>
</dbReference>